<dbReference type="GO" id="GO:0006364">
    <property type="term" value="P:rRNA processing"/>
    <property type="evidence" value="ECO:0007669"/>
    <property type="project" value="InterPro"/>
</dbReference>
<dbReference type="PROSITE" id="PS50294">
    <property type="entry name" value="WD_REPEATS_REGION"/>
    <property type="match status" value="1"/>
</dbReference>
<keyword evidence="3" id="KW-0677">Repeat</keyword>
<dbReference type="InterPro" id="IPR044285">
    <property type="entry name" value="PWP1"/>
</dbReference>
<evidence type="ECO:0000313" key="7">
    <source>
        <dbReference type="Proteomes" id="UP000631114"/>
    </source>
</evidence>
<dbReference type="PANTHER" id="PTHR14091:SF0">
    <property type="entry name" value="PERIODIC TRYPTOPHAN PROTEIN 1 HOMOLOG"/>
    <property type="match status" value="1"/>
</dbReference>
<dbReference type="InterPro" id="IPR015943">
    <property type="entry name" value="WD40/YVTN_repeat-like_dom_sf"/>
</dbReference>
<dbReference type="Pfam" id="PF00400">
    <property type="entry name" value="WD40"/>
    <property type="match status" value="1"/>
</dbReference>
<name>A0A835LJ38_9MAGN</name>
<dbReference type="SMART" id="SM00320">
    <property type="entry name" value="WD40"/>
    <property type="match status" value="1"/>
</dbReference>
<organism evidence="6 7">
    <name type="scientific">Coptis chinensis</name>
    <dbReference type="NCBI Taxonomy" id="261450"/>
    <lineage>
        <taxon>Eukaryota</taxon>
        <taxon>Viridiplantae</taxon>
        <taxon>Streptophyta</taxon>
        <taxon>Embryophyta</taxon>
        <taxon>Tracheophyta</taxon>
        <taxon>Spermatophyta</taxon>
        <taxon>Magnoliopsida</taxon>
        <taxon>Ranunculales</taxon>
        <taxon>Ranunculaceae</taxon>
        <taxon>Coptidoideae</taxon>
        <taxon>Coptis</taxon>
    </lineage>
</organism>
<sequence length="298" mass="33099">MISSLSWVPKGVSKPIPAEAEPPTKEEIEEILKQNAIKLSEDEEINDVSQALAAANALTSFATQDVTDALGELNMDNYDDEEDGVELFGAGIGDTYYASNDMDPFIKKGEDDEDSEDEDMIIKPTDAVIVSASHEDDVSQLQVCILEELENGELNFYPHHDIILPAFPLCTEWFDCNLKGGDRGNFIAVGSMEPAIEIWDLDLVDEVQPFLVLGGVAVAKKKKNRKKTSIKYKKDSHTDSVLCLAWNKVARKYLASASADKSVKIWDLFTGECFNTREHHTDKAIVLTLIFVKVLECH</sequence>
<dbReference type="PROSITE" id="PS00678">
    <property type="entry name" value="WD_REPEATS_1"/>
    <property type="match status" value="1"/>
</dbReference>
<dbReference type="InterPro" id="IPR036322">
    <property type="entry name" value="WD40_repeat_dom_sf"/>
</dbReference>
<feature type="repeat" description="WD" evidence="4">
    <location>
        <begin position="234"/>
        <end position="276"/>
    </location>
</feature>
<protein>
    <submittedName>
        <fullName evidence="6">Uncharacterized protein</fullName>
    </submittedName>
</protein>
<dbReference type="Proteomes" id="UP000631114">
    <property type="component" value="Unassembled WGS sequence"/>
</dbReference>
<feature type="region of interest" description="Disordered" evidence="5">
    <location>
        <begin position="1"/>
        <end position="25"/>
    </location>
</feature>
<proteinExistence type="predicted"/>
<keyword evidence="7" id="KW-1185">Reference proteome</keyword>
<dbReference type="AlphaFoldDB" id="A0A835LJ38"/>
<evidence type="ECO:0000256" key="5">
    <source>
        <dbReference type="SAM" id="MobiDB-lite"/>
    </source>
</evidence>
<keyword evidence="1" id="KW-0597">Phosphoprotein</keyword>
<evidence type="ECO:0000256" key="3">
    <source>
        <dbReference type="ARBA" id="ARBA00022737"/>
    </source>
</evidence>
<gene>
    <name evidence="6" type="ORF">IFM89_030451</name>
</gene>
<evidence type="ECO:0000256" key="2">
    <source>
        <dbReference type="ARBA" id="ARBA00022574"/>
    </source>
</evidence>
<evidence type="ECO:0000313" key="6">
    <source>
        <dbReference type="EMBL" id="KAF9594322.1"/>
    </source>
</evidence>
<evidence type="ECO:0000256" key="4">
    <source>
        <dbReference type="PROSITE-ProRule" id="PRU00221"/>
    </source>
</evidence>
<reference evidence="6 7" key="1">
    <citation type="submission" date="2020-10" db="EMBL/GenBank/DDBJ databases">
        <title>The Coptis chinensis genome and diversification of protoberbering-type alkaloids.</title>
        <authorList>
            <person name="Wang B."/>
            <person name="Shu S."/>
            <person name="Song C."/>
            <person name="Liu Y."/>
        </authorList>
    </citation>
    <scope>NUCLEOTIDE SEQUENCE [LARGE SCALE GENOMIC DNA]</scope>
    <source>
        <strain evidence="6">HL-2020</strain>
        <tissue evidence="6">Leaf</tissue>
    </source>
</reference>
<keyword evidence="2 4" id="KW-0853">WD repeat</keyword>
<dbReference type="PANTHER" id="PTHR14091">
    <property type="entry name" value="PERIODIC TRYPTOPHAN PROTEIN 1"/>
    <property type="match status" value="1"/>
</dbReference>
<dbReference type="InterPro" id="IPR001680">
    <property type="entry name" value="WD40_rpt"/>
</dbReference>
<dbReference type="GO" id="GO:0005634">
    <property type="term" value="C:nucleus"/>
    <property type="evidence" value="ECO:0007669"/>
    <property type="project" value="TreeGrafter"/>
</dbReference>
<dbReference type="FunFam" id="2.130.10.10:FF:000714">
    <property type="entry name" value="Transducin/WD40 repeat-like superfamily protein"/>
    <property type="match status" value="1"/>
</dbReference>
<dbReference type="PROSITE" id="PS50082">
    <property type="entry name" value="WD_REPEATS_2"/>
    <property type="match status" value="1"/>
</dbReference>
<dbReference type="Gene3D" id="2.130.10.10">
    <property type="entry name" value="YVTN repeat-like/Quinoprotein amine dehydrogenase"/>
    <property type="match status" value="1"/>
</dbReference>
<evidence type="ECO:0000256" key="1">
    <source>
        <dbReference type="ARBA" id="ARBA00022553"/>
    </source>
</evidence>
<dbReference type="EMBL" id="JADFTS010000008">
    <property type="protein sequence ID" value="KAF9594322.1"/>
    <property type="molecule type" value="Genomic_DNA"/>
</dbReference>
<dbReference type="SUPFAM" id="SSF50978">
    <property type="entry name" value="WD40 repeat-like"/>
    <property type="match status" value="1"/>
</dbReference>
<dbReference type="OrthoDB" id="270624at2759"/>
<accession>A0A835LJ38</accession>
<comment type="caution">
    <text evidence="6">The sequence shown here is derived from an EMBL/GenBank/DDBJ whole genome shotgun (WGS) entry which is preliminary data.</text>
</comment>
<dbReference type="InterPro" id="IPR019775">
    <property type="entry name" value="WD40_repeat_CS"/>
</dbReference>